<name>A0A7J7KQ65_BUGNE</name>
<protein>
    <submittedName>
        <fullName evidence="2">FRA10AC1</fullName>
    </submittedName>
</protein>
<reference evidence="2" key="1">
    <citation type="submission" date="2020-06" db="EMBL/GenBank/DDBJ databases">
        <title>Draft genome of Bugula neritina, a colonial animal packing powerful symbionts and potential medicines.</title>
        <authorList>
            <person name="Rayko M."/>
        </authorList>
    </citation>
    <scope>NUCLEOTIDE SEQUENCE [LARGE SCALE GENOMIC DNA]</scope>
    <source>
        <strain evidence="2">Kwan_BN1</strain>
    </source>
</reference>
<dbReference type="GO" id="GO:0016791">
    <property type="term" value="F:phosphatase activity"/>
    <property type="evidence" value="ECO:0007669"/>
    <property type="project" value="TreeGrafter"/>
</dbReference>
<comment type="caution">
    <text evidence="2">The sequence shown here is derived from an EMBL/GenBank/DDBJ whole genome shotgun (WGS) entry which is preliminary data.</text>
</comment>
<dbReference type="Proteomes" id="UP000593567">
    <property type="component" value="Unassembled WGS sequence"/>
</dbReference>
<proteinExistence type="predicted"/>
<evidence type="ECO:0000313" key="3">
    <source>
        <dbReference type="Proteomes" id="UP000593567"/>
    </source>
</evidence>
<dbReference type="InterPro" id="IPR019129">
    <property type="entry name" value="Folate-sensitive_fs_Fra10Ac1"/>
</dbReference>
<dbReference type="PANTHER" id="PTHR11567">
    <property type="entry name" value="ACID PHOSPHATASE-RELATED"/>
    <property type="match status" value="1"/>
</dbReference>
<organism evidence="2 3">
    <name type="scientific">Bugula neritina</name>
    <name type="common">Brown bryozoan</name>
    <name type="synonym">Sertularia neritina</name>
    <dbReference type="NCBI Taxonomy" id="10212"/>
    <lineage>
        <taxon>Eukaryota</taxon>
        <taxon>Metazoa</taxon>
        <taxon>Spiralia</taxon>
        <taxon>Lophotrochozoa</taxon>
        <taxon>Bryozoa</taxon>
        <taxon>Gymnolaemata</taxon>
        <taxon>Cheilostomatida</taxon>
        <taxon>Flustrina</taxon>
        <taxon>Buguloidea</taxon>
        <taxon>Bugulidae</taxon>
        <taxon>Bugula</taxon>
    </lineage>
</organism>
<dbReference type="OrthoDB" id="197967at2759"/>
<dbReference type="Pfam" id="PF09725">
    <property type="entry name" value="Fra10Ac1"/>
    <property type="match status" value="1"/>
</dbReference>
<dbReference type="InterPro" id="IPR050645">
    <property type="entry name" value="Histidine_acid_phosphatase"/>
</dbReference>
<feature type="region of interest" description="Disordered" evidence="1">
    <location>
        <begin position="1"/>
        <end position="55"/>
    </location>
</feature>
<gene>
    <name evidence="2" type="ORF">EB796_001424</name>
</gene>
<keyword evidence="3" id="KW-1185">Reference proteome</keyword>
<evidence type="ECO:0000313" key="2">
    <source>
        <dbReference type="EMBL" id="KAF6040307.1"/>
    </source>
</evidence>
<dbReference type="EMBL" id="VXIV02000163">
    <property type="protein sequence ID" value="KAF6040307.1"/>
    <property type="molecule type" value="Genomic_DNA"/>
</dbReference>
<feature type="compositionally biased region" description="Basic and acidic residues" evidence="1">
    <location>
        <begin position="28"/>
        <end position="51"/>
    </location>
</feature>
<sequence length="277" mass="32600">MLSSSKSKGKSRAYNADDYGSEFEPDSEVDKKKAKRSDLATKEHPVREHKPSKSTYVDEWSKDEARYMRHHYVSTNAYARHKELVNNYLQYYGGKMSDFQQNSERKTDRDIIRENHQFVWEDEDDAASWDKRLAKKYYDKLYKEYCLADLSRYKENKIAMRWRVENEVISGKGQFVCGNKKCNEDKELKSWEVNFAYMEQQVKKNCLVKLRLCPQCSAKLNYSHTRREITQEIKELRSQAATEGGSSSSSKRKITSYCGFRFSSCCIVSRITASWHH</sequence>
<evidence type="ECO:0000256" key="1">
    <source>
        <dbReference type="SAM" id="MobiDB-lite"/>
    </source>
</evidence>
<dbReference type="AlphaFoldDB" id="A0A7J7KQ65"/>
<accession>A0A7J7KQ65</accession>
<dbReference type="PANTHER" id="PTHR11567:SF25">
    <property type="entry name" value="PROTEIN FRA10AC1"/>
    <property type="match status" value="1"/>
</dbReference>